<evidence type="ECO:0000313" key="1">
    <source>
        <dbReference type="EMBL" id="SVB59590.1"/>
    </source>
</evidence>
<reference evidence="1" key="1">
    <citation type="submission" date="2018-05" db="EMBL/GenBank/DDBJ databases">
        <authorList>
            <person name="Lanie J.A."/>
            <person name="Ng W.-L."/>
            <person name="Kazmierczak K.M."/>
            <person name="Andrzejewski T.M."/>
            <person name="Davidsen T.M."/>
            <person name="Wayne K.J."/>
            <person name="Tettelin H."/>
            <person name="Glass J.I."/>
            <person name="Rusch D."/>
            <person name="Podicherti R."/>
            <person name="Tsui H.-C.T."/>
            <person name="Winkler M.E."/>
        </authorList>
    </citation>
    <scope>NUCLEOTIDE SEQUENCE</scope>
</reference>
<organism evidence="1">
    <name type="scientific">marine metagenome</name>
    <dbReference type="NCBI Taxonomy" id="408172"/>
    <lineage>
        <taxon>unclassified sequences</taxon>
        <taxon>metagenomes</taxon>
        <taxon>ecological metagenomes</taxon>
    </lineage>
</organism>
<sequence>MLVDSGPQKRILVVRNDGQHILTE</sequence>
<name>A0A382F9H3_9ZZZZ</name>
<accession>A0A382F9H3</accession>
<proteinExistence type="predicted"/>
<protein>
    <submittedName>
        <fullName evidence="1">Uncharacterized protein</fullName>
    </submittedName>
</protein>
<dbReference type="AlphaFoldDB" id="A0A382F9H3"/>
<dbReference type="EMBL" id="UINC01048714">
    <property type="protein sequence ID" value="SVB59590.1"/>
    <property type="molecule type" value="Genomic_DNA"/>
</dbReference>
<gene>
    <name evidence="1" type="ORF">METZ01_LOCUS212444</name>
</gene>